<dbReference type="OrthoDB" id="9180818at2"/>
<gene>
    <name evidence="2" type="ORF">C7389_101275</name>
</gene>
<organism evidence="2 3">
    <name type="scientific">Azoarcus indigens</name>
    <dbReference type="NCBI Taxonomy" id="29545"/>
    <lineage>
        <taxon>Bacteria</taxon>
        <taxon>Pseudomonadati</taxon>
        <taxon>Pseudomonadota</taxon>
        <taxon>Betaproteobacteria</taxon>
        <taxon>Rhodocyclales</taxon>
        <taxon>Zoogloeaceae</taxon>
        <taxon>Azoarcus</taxon>
    </lineage>
</organism>
<comment type="caution">
    <text evidence="2">The sequence shown here is derived from an EMBL/GenBank/DDBJ whole genome shotgun (WGS) entry which is preliminary data.</text>
</comment>
<reference evidence="2 3" key="1">
    <citation type="submission" date="2019-03" db="EMBL/GenBank/DDBJ databases">
        <title>Genomic Encyclopedia of Type Strains, Phase IV (KMG-IV): sequencing the most valuable type-strain genomes for metagenomic binning, comparative biology and taxonomic classification.</title>
        <authorList>
            <person name="Goeker M."/>
        </authorList>
    </citation>
    <scope>NUCLEOTIDE SEQUENCE [LARGE SCALE GENOMIC DNA]</scope>
    <source>
        <strain evidence="2 3">DSM 12121</strain>
    </source>
</reference>
<dbReference type="Proteomes" id="UP000295129">
    <property type="component" value="Unassembled WGS sequence"/>
</dbReference>
<dbReference type="AlphaFoldDB" id="A0A4R6EF47"/>
<evidence type="ECO:0000313" key="2">
    <source>
        <dbReference type="EMBL" id="TDN56896.1"/>
    </source>
</evidence>
<protein>
    <recommendedName>
        <fullName evidence="4">N-acetyltransferase domain-containing protein</fullName>
    </recommendedName>
</protein>
<feature type="region of interest" description="Disordered" evidence="1">
    <location>
        <begin position="1"/>
        <end position="23"/>
    </location>
</feature>
<name>A0A4R6EF47_9RHOO</name>
<dbReference type="EMBL" id="SNVV01000001">
    <property type="protein sequence ID" value="TDN56896.1"/>
    <property type="molecule type" value="Genomic_DNA"/>
</dbReference>
<evidence type="ECO:0008006" key="4">
    <source>
        <dbReference type="Google" id="ProtNLM"/>
    </source>
</evidence>
<evidence type="ECO:0000313" key="3">
    <source>
        <dbReference type="Proteomes" id="UP000295129"/>
    </source>
</evidence>
<accession>A0A4R6EF47</accession>
<dbReference type="RefSeq" id="WP_133587602.1">
    <property type="nucleotide sequence ID" value="NZ_SNVV01000001.1"/>
</dbReference>
<sequence length="194" mass="21447">MSEAADQALIQTEAAPPPQDLQPPFDTLPRIGEFRGHTLVWLLDQHKSPAVREALMAFWSSHGAIADAASAWRRTFEVGVVALDPRGQIVGVTSVYIDHLAFDGQPYWFFRTFVRPRSRVIGMMPAMFQGTFARLALDYAGEPGAPVGIAAVTENPKLDTPAGNRIYHRIGLRLLGTNPRGLRVWRRLFADASP</sequence>
<proteinExistence type="predicted"/>
<evidence type="ECO:0000256" key="1">
    <source>
        <dbReference type="SAM" id="MobiDB-lite"/>
    </source>
</evidence>
<keyword evidence="3" id="KW-1185">Reference proteome</keyword>